<protein>
    <submittedName>
        <fullName evidence="1">Uncharacterized protein</fullName>
    </submittedName>
</protein>
<evidence type="ECO:0000313" key="1">
    <source>
        <dbReference type="EMBL" id="MCW3784898.1"/>
    </source>
</evidence>
<keyword evidence="2" id="KW-1185">Reference proteome</keyword>
<reference evidence="1" key="1">
    <citation type="submission" date="2022-10" db="EMBL/GenBank/DDBJ databases">
        <authorList>
            <person name="Yu W.X."/>
        </authorList>
    </citation>
    <scope>NUCLEOTIDE SEQUENCE</scope>
    <source>
        <strain evidence="1">AAT</strain>
    </source>
</reference>
<name>A0AAE3M0S8_9BACT</name>
<organism evidence="1 2">
    <name type="scientific">Plebeiibacterium sediminum</name>
    <dbReference type="NCBI Taxonomy" id="2992112"/>
    <lineage>
        <taxon>Bacteria</taxon>
        <taxon>Pseudomonadati</taxon>
        <taxon>Bacteroidota</taxon>
        <taxon>Bacteroidia</taxon>
        <taxon>Marinilabiliales</taxon>
        <taxon>Marinilabiliaceae</taxon>
        <taxon>Plebeiibacterium</taxon>
    </lineage>
</organism>
<dbReference type="AlphaFoldDB" id="A0AAE3M0S8"/>
<proteinExistence type="predicted"/>
<gene>
    <name evidence="1" type="ORF">OM075_00395</name>
</gene>
<sequence>MSKKDYKFNIEQKLNDLPFEERQKALKQIPEQLGISDYTFYMWRRIKKSDRSDIPSLKLTSIADFFQCTIHELINIEIPTISMHSAIQSRSKIKSKYKMSTL</sequence>
<evidence type="ECO:0000313" key="2">
    <source>
        <dbReference type="Proteomes" id="UP001209229"/>
    </source>
</evidence>
<dbReference type="EMBL" id="JAPDPJ010000001">
    <property type="protein sequence ID" value="MCW3784898.1"/>
    <property type="molecule type" value="Genomic_DNA"/>
</dbReference>
<comment type="caution">
    <text evidence="1">The sequence shown here is derived from an EMBL/GenBank/DDBJ whole genome shotgun (WGS) entry which is preliminary data.</text>
</comment>
<dbReference type="RefSeq" id="WP_301188469.1">
    <property type="nucleotide sequence ID" value="NZ_JAPDPJ010000001.1"/>
</dbReference>
<accession>A0AAE3M0S8</accession>
<dbReference type="Proteomes" id="UP001209229">
    <property type="component" value="Unassembled WGS sequence"/>
</dbReference>